<dbReference type="HOGENOM" id="CLU_1948577_0_0_1"/>
<accession>M2Q9A9</accession>
<gene>
    <name evidence="1" type="ORF">CERSUDRAFT_87298</name>
</gene>
<name>M2Q9A9_CERS8</name>
<evidence type="ECO:0000313" key="1">
    <source>
        <dbReference type="EMBL" id="EMD33428.1"/>
    </source>
</evidence>
<evidence type="ECO:0000313" key="2">
    <source>
        <dbReference type="Proteomes" id="UP000016930"/>
    </source>
</evidence>
<sequence>MGYTKFDGVTHVESVRYVSDAGCQDVSNVSDVDFLRHLCSSGYPIDYGDVHGTHSSRNIVTCGAALLYISDILQEKPIPLSARTGAKDLRSYLRRSMMIRYYYCEFERYAIRTIGRSGGLVVEERRYDR</sequence>
<dbReference type="AlphaFoldDB" id="M2Q9A9"/>
<reference evidence="1 2" key="1">
    <citation type="journal article" date="2012" name="Proc. Natl. Acad. Sci. U.S.A.">
        <title>Comparative genomics of Ceriporiopsis subvermispora and Phanerochaete chrysosporium provide insight into selective ligninolysis.</title>
        <authorList>
            <person name="Fernandez-Fueyo E."/>
            <person name="Ruiz-Duenas F.J."/>
            <person name="Ferreira P."/>
            <person name="Floudas D."/>
            <person name="Hibbett D.S."/>
            <person name="Canessa P."/>
            <person name="Larrondo L.F."/>
            <person name="James T.Y."/>
            <person name="Seelenfreund D."/>
            <person name="Lobos S."/>
            <person name="Polanco R."/>
            <person name="Tello M."/>
            <person name="Honda Y."/>
            <person name="Watanabe T."/>
            <person name="Watanabe T."/>
            <person name="Ryu J.S."/>
            <person name="Kubicek C.P."/>
            <person name="Schmoll M."/>
            <person name="Gaskell J."/>
            <person name="Hammel K.E."/>
            <person name="St John F.J."/>
            <person name="Vanden Wymelenberg A."/>
            <person name="Sabat G."/>
            <person name="Splinter BonDurant S."/>
            <person name="Syed K."/>
            <person name="Yadav J.S."/>
            <person name="Doddapaneni H."/>
            <person name="Subramanian V."/>
            <person name="Lavin J.L."/>
            <person name="Oguiza J.A."/>
            <person name="Perez G."/>
            <person name="Pisabarro A.G."/>
            <person name="Ramirez L."/>
            <person name="Santoyo F."/>
            <person name="Master E."/>
            <person name="Coutinho P.M."/>
            <person name="Henrissat B."/>
            <person name="Lombard V."/>
            <person name="Magnuson J.K."/>
            <person name="Kuees U."/>
            <person name="Hori C."/>
            <person name="Igarashi K."/>
            <person name="Samejima M."/>
            <person name="Held B.W."/>
            <person name="Barry K.W."/>
            <person name="LaButti K.M."/>
            <person name="Lapidus A."/>
            <person name="Lindquist E.A."/>
            <person name="Lucas S.M."/>
            <person name="Riley R."/>
            <person name="Salamov A.A."/>
            <person name="Hoffmeister D."/>
            <person name="Schwenk D."/>
            <person name="Hadar Y."/>
            <person name="Yarden O."/>
            <person name="de Vries R.P."/>
            <person name="Wiebenga A."/>
            <person name="Stenlid J."/>
            <person name="Eastwood D."/>
            <person name="Grigoriev I.V."/>
            <person name="Berka R.M."/>
            <person name="Blanchette R.A."/>
            <person name="Kersten P."/>
            <person name="Martinez A.T."/>
            <person name="Vicuna R."/>
            <person name="Cullen D."/>
        </authorList>
    </citation>
    <scope>NUCLEOTIDE SEQUENCE [LARGE SCALE GENOMIC DNA]</scope>
    <source>
        <strain evidence="1 2">B</strain>
    </source>
</reference>
<organism evidence="1 2">
    <name type="scientific">Ceriporiopsis subvermispora (strain B)</name>
    <name type="common">White-rot fungus</name>
    <name type="synonym">Gelatoporia subvermispora</name>
    <dbReference type="NCBI Taxonomy" id="914234"/>
    <lineage>
        <taxon>Eukaryota</taxon>
        <taxon>Fungi</taxon>
        <taxon>Dikarya</taxon>
        <taxon>Basidiomycota</taxon>
        <taxon>Agaricomycotina</taxon>
        <taxon>Agaricomycetes</taxon>
        <taxon>Polyporales</taxon>
        <taxon>Gelatoporiaceae</taxon>
        <taxon>Gelatoporia</taxon>
    </lineage>
</organism>
<dbReference type="EMBL" id="KB445806">
    <property type="protein sequence ID" value="EMD33428.1"/>
    <property type="molecule type" value="Genomic_DNA"/>
</dbReference>
<dbReference type="Proteomes" id="UP000016930">
    <property type="component" value="Unassembled WGS sequence"/>
</dbReference>
<protein>
    <submittedName>
        <fullName evidence="1">Uncharacterized protein</fullName>
    </submittedName>
</protein>
<proteinExistence type="predicted"/>
<keyword evidence="2" id="KW-1185">Reference proteome</keyword>